<dbReference type="AlphaFoldDB" id="A0A9D4BGJ6"/>
<evidence type="ECO:0000313" key="1">
    <source>
        <dbReference type="EMBL" id="KAH3694044.1"/>
    </source>
</evidence>
<protein>
    <submittedName>
        <fullName evidence="1">Uncharacterized protein</fullName>
    </submittedName>
</protein>
<dbReference type="EMBL" id="JAIWYP010000016">
    <property type="protein sequence ID" value="KAH3694044.1"/>
    <property type="molecule type" value="Genomic_DNA"/>
</dbReference>
<gene>
    <name evidence="1" type="ORF">DPMN_081483</name>
</gene>
<comment type="caution">
    <text evidence="1">The sequence shown here is derived from an EMBL/GenBank/DDBJ whole genome shotgun (WGS) entry which is preliminary data.</text>
</comment>
<reference evidence="1" key="2">
    <citation type="submission" date="2020-11" db="EMBL/GenBank/DDBJ databases">
        <authorList>
            <person name="McCartney M.A."/>
            <person name="Auch B."/>
            <person name="Kono T."/>
            <person name="Mallez S."/>
            <person name="Becker A."/>
            <person name="Gohl D.M."/>
            <person name="Silverstein K.A.T."/>
            <person name="Koren S."/>
            <person name="Bechman K.B."/>
            <person name="Herman A."/>
            <person name="Abrahante J.E."/>
            <person name="Garbe J."/>
        </authorList>
    </citation>
    <scope>NUCLEOTIDE SEQUENCE</scope>
    <source>
        <strain evidence="1">Duluth1</strain>
        <tissue evidence="1">Whole animal</tissue>
    </source>
</reference>
<sequence>MVASAILMIALPGFIKMSKPSSISTSVGATCKCSRYQQLPIFKSTGPTTKLGMEAPLLVINSLTSCSLGGGCFMAS</sequence>
<reference evidence="1" key="1">
    <citation type="journal article" date="2019" name="bioRxiv">
        <title>The Genome of the Zebra Mussel, Dreissena polymorpha: A Resource for Invasive Species Research.</title>
        <authorList>
            <person name="McCartney M.A."/>
            <person name="Auch B."/>
            <person name="Kono T."/>
            <person name="Mallez S."/>
            <person name="Zhang Y."/>
            <person name="Obille A."/>
            <person name="Becker A."/>
            <person name="Abrahante J.E."/>
            <person name="Garbe J."/>
            <person name="Badalamenti J.P."/>
            <person name="Herman A."/>
            <person name="Mangelson H."/>
            <person name="Liachko I."/>
            <person name="Sullivan S."/>
            <person name="Sone E.D."/>
            <person name="Koren S."/>
            <person name="Silverstein K.A.T."/>
            <person name="Beckman K.B."/>
            <person name="Gohl D.M."/>
        </authorList>
    </citation>
    <scope>NUCLEOTIDE SEQUENCE</scope>
    <source>
        <strain evidence="1">Duluth1</strain>
        <tissue evidence="1">Whole animal</tissue>
    </source>
</reference>
<organism evidence="1 2">
    <name type="scientific">Dreissena polymorpha</name>
    <name type="common">Zebra mussel</name>
    <name type="synonym">Mytilus polymorpha</name>
    <dbReference type="NCBI Taxonomy" id="45954"/>
    <lineage>
        <taxon>Eukaryota</taxon>
        <taxon>Metazoa</taxon>
        <taxon>Spiralia</taxon>
        <taxon>Lophotrochozoa</taxon>
        <taxon>Mollusca</taxon>
        <taxon>Bivalvia</taxon>
        <taxon>Autobranchia</taxon>
        <taxon>Heteroconchia</taxon>
        <taxon>Euheterodonta</taxon>
        <taxon>Imparidentia</taxon>
        <taxon>Neoheterodontei</taxon>
        <taxon>Myida</taxon>
        <taxon>Dreissenoidea</taxon>
        <taxon>Dreissenidae</taxon>
        <taxon>Dreissena</taxon>
    </lineage>
</organism>
<accession>A0A9D4BGJ6</accession>
<proteinExistence type="predicted"/>
<evidence type="ECO:0000313" key="2">
    <source>
        <dbReference type="Proteomes" id="UP000828390"/>
    </source>
</evidence>
<dbReference type="Proteomes" id="UP000828390">
    <property type="component" value="Unassembled WGS sequence"/>
</dbReference>
<keyword evidence="2" id="KW-1185">Reference proteome</keyword>
<name>A0A9D4BGJ6_DREPO</name>